<gene>
    <name evidence="2" type="ORF">Afil01_61980</name>
</gene>
<protein>
    <submittedName>
        <fullName evidence="2">Uncharacterized protein</fullName>
    </submittedName>
</protein>
<organism evidence="2 3">
    <name type="scientific">Actinorhabdospora filicis</name>
    <dbReference type="NCBI Taxonomy" id="1785913"/>
    <lineage>
        <taxon>Bacteria</taxon>
        <taxon>Bacillati</taxon>
        <taxon>Actinomycetota</taxon>
        <taxon>Actinomycetes</taxon>
        <taxon>Micromonosporales</taxon>
        <taxon>Micromonosporaceae</taxon>
        <taxon>Actinorhabdospora</taxon>
    </lineage>
</organism>
<dbReference type="Proteomes" id="UP001165079">
    <property type="component" value="Unassembled WGS sequence"/>
</dbReference>
<comment type="caution">
    <text evidence="2">The sequence shown here is derived from an EMBL/GenBank/DDBJ whole genome shotgun (WGS) entry which is preliminary data.</text>
</comment>
<evidence type="ECO:0000313" key="3">
    <source>
        <dbReference type="Proteomes" id="UP001165079"/>
    </source>
</evidence>
<evidence type="ECO:0000256" key="1">
    <source>
        <dbReference type="SAM" id="MobiDB-lite"/>
    </source>
</evidence>
<sequence length="62" mass="7346">MDENWNPFHAVLDTIAKYDPEGGETEPTESDRDAHEAWARERYGDETWEAYRRGGWHDPYAF</sequence>
<feature type="region of interest" description="Disordered" evidence="1">
    <location>
        <begin position="15"/>
        <end position="36"/>
    </location>
</feature>
<name>A0A9W6SS35_9ACTN</name>
<proteinExistence type="predicted"/>
<dbReference type="EMBL" id="BSTX01000005">
    <property type="protein sequence ID" value="GLZ81391.1"/>
    <property type="molecule type" value="Genomic_DNA"/>
</dbReference>
<dbReference type="AlphaFoldDB" id="A0A9W6SS35"/>
<accession>A0A9W6SS35</accession>
<keyword evidence="3" id="KW-1185">Reference proteome</keyword>
<reference evidence="2" key="1">
    <citation type="submission" date="2023-03" db="EMBL/GenBank/DDBJ databases">
        <title>Actinorhabdospora filicis NBRC 111898.</title>
        <authorList>
            <person name="Ichikawa N."/>
            <person name="Sato H."/>
            <person name="Tonouchi N."/>
        </authorList>
    </citation>
    <scope>NUCLEOTIDE SEQUENCE</scope>
    <source>
        <strain evidence="2">NBRC 111898</strain>
    </source>
</reference>
<evidence type="ECO:0000313" key="2">
    <source>
        <dbReference type="EMBL" id="GLZ81391.1"/>
    </source>
</evidence>